<protein>
    <submittedName>
        <fullName evidence="1">Uncharacterized protein</fullName>
    </submittedName>
</protein>
<reference evidence="1" key="1">
    <citation type="submission" date="2020-08" db="EMBL/GenBank/DDBJ databases">
        <title>Genome sequencing and assembly of the red palm weevil Rhynchophorus ferrugineus.</title>
        <authorList>
            <person name="Dias G.B."/>
            <person name="Bergman C.M."/>
            <person name="Manee M."/>
        </authorList>
    </citation>
    <scope>NUCLEOTIDE SEQUENCE</scope>
    <source>
        <strain evidence="1">AA-2017</strain>
        <tissue evidence="1">Whole larva</tissue>
    </source>
</reference>
<proteinExistence type="predicted"/>
<comment type="caution">
    <text evidence="1">The sequence shown here is derived from an EMBL/GenBank/DDBJ whole genome shotgun (WGS) entry which is preliminary data.</text>
</comment>
<evidence type="ECO:0000313" key="1">
    <source>
        <dbReference type="EMBL" id="KAF7278132.1"/>
    </source>
</evidence>
<gene>
    <name evidence="1" type="ORF">GWI33_008749</name>
</gene>
<keyword evidence="2" id="KW-1185">Reference proteome</keyword>
<accession>A0A834IBI2</accession>
<evidence type="ECO:0000313" key="2">
    <source>
        <dbReference type="Proteomes" id="UP000625711"/>
    </source>
</evidence>
<dbReference type="AlphaFoldDB" id="A0A834IBI2"/>
<dbReference type="Proteomes" id="UP000625711">
    <property type="component" value="Unassembled WGS sequence"/>
</dbReference>
<sequence length="67" mass="7812">MDKYTGKERAEICLTKPQFIVYMQIFDSTTPLRPRSERQRTSRNAENVVLVHDSVAVSTEKSIRRRA</sequence>
<name>A0A834IBI2_RHYFE</name>
<dbReference type="EMBL" id="JAACXV010000406">
    <property type="protein sequence ID" value="KAF7278132.1"/>
    <property type="molecule type" value="Genomic_DNA"/>
</dbReference>
<organism evidence="1 2">
    <name type="scientific">Rhynchophorus ferrugineus</name>
    <name type="common">Red palm weevil</name>
    <name type="synonym">Curculio ferrugineus</name>
    <dbReference type="NCBI Taxonomy" id="354439"/>
    <lineage>
        <taxon>Eukaryota</taxon>
        <taxon>Metazoa</taxon>
        <taxon>Ecdysozoa</taxon>
        <taxon>Arthropoda</taxon>
        <taxon>Hexapoda</taxon>
        <taxon>Insecta</taxon>
        <taxon>Pterygota</taxon>
        <taxon>Neoptera</taxon>
        <taxon>Endopterygota</taxon>
        <taxon>Coleoptera</taxon>
        <taxon>Polyphaga</taxon>
        <taxon>Cucujiformia</taxon>
        <taxon>Curculionidae</taxon>
        <taxon>Dryophthorinae</taxon>
        <taxon>Rhynchophorus</taxon>
    </lineage>
</organism>